<evidence type="ECO:0000313" key="2">
    <source>
        <dbReference type="Proteomes" id="UP000294192"/>
    </source>
</evidence>
<accession>A0A4R0XS14</accession>
<dbReference type="AlphaFoldDB" id="A0A4R0XS14"/>
<name>A0A4R0XS14_9MOLU</name>
<proteinExistence type="predicted"/>
<dbReference type="Gene3D" id="3.40.50.300">
    <property type="entry name" value="P-loop containing nucleotide triphosphate hydrolases"/>
    <property type="match status" value="1"/>
</dbReference>
<dbReference type="EMBL" id="PSZO01000056">
    <property type="protein sequence ID" value="TCG10369.1"/>
    <property type="molecule type" value="Genomic_DNA"/>
</dbReference>
<gene>
    <name evidence="1" type="ORF">C4B24_04725</name>
</gene>
<organism evidence="1 2">
    <name type="scientific">Mycoplasma marinum</name>
    <dbReference type="NCBI Taxonomy" id="1937190"/>
    <lineage>
        <taxon>Bacteria</taxon>
        <taxon>Bacillati</taxon>
        <taxon>Mycoplasmatota</taxon>
        <taxon>Mollicutes</taxon>
        <taxon>Mycoplasmataceae</taxon>
        <taxon>Mycoplasma</taxon>
    </lineage>
</organism>
<evidence type="ECO:0000313" key="1">
    <source>
        <dbReference type="EMBL" id="TCG10369.1"/>
    </source>
</evidence>
<dbReference type="InterPro" id="IPR027417">
    <property type="entry name" value="P-loop_NTPase"/>
</dbReference>
<comment type="caution">
    <text evidence="1">The sequence shown here is derived from an EMBL/GenBank/DDBJ whole genome shotgun (WGS) entry which is preliminary data.</text>
</comment>
<feature type="non-terminal residue" evidence="1">
    <location>
        <position position="1"/>
    </location>
</feature>
<protein>
    <recommendedName>
        <fullName evidence="3">ABC transporter domain-containing protein</fullName>
    </recommendedName>
</protein>
<dbReference type="Proteomes" id="UP000294192">
    <property type="component" value="Unassembled WGS sequence"/>
</dbReference>
<sequence length="114" mass="12738">GSSTIFESIDKIEKHINITNNKVYKNIRNIILDSGVLSSAKHGYSQGEIQLLSLLHVLANKSSIILLDETLTSVQKTLKNNIYQALMTEKVAVILIDHTLEEEIKGGFDEIILF</sequence>
<evidence type="ECO:0008006" key="3">
    <source>
        <dbReference type="Google" id="ProtNLM"/>
    </source>
</evidence>
<dbReference type="SUPFAM" id="SSF52540">
    <property type="entry name" value="P-loop containing nucleoside triphosphate hydrolases"/>
    <property type="match status" value="1"/>
</dbReference>
<dbReference type="RefSeq" id="WP_131599608.1">
    <property type="nucleotide sequence ID" value="NZ_PSZO01000056.1"/>
</dbReference>
<keyword evidence="2" id="KW-1185">Reference proteome</keyword>
<reference evidence="1 2" key="1">
    <citation type="submission" date="2018-02" db="EMBL/GenBank/DDBJ databases">
        <title>Mycoplasma marinum and Mycoplasma todarodis sp. nov., moderately halophilic and psychrotolerant mycoplasmas isolated from cephalopods.</title>
        <authorList>
            <person name="Viver T."/>
        </authorList>
    </citation>
    <scope>NUCLEOTIDE SEQUENCE [LARGE SCALE GENOMIC DNA]</scope>
    <source>
        <strain evidence="1 2">PE</strain>
    </source>
</reference>